<dbReference type="EMBL" id="SNXZ01000002">
    <property type="protein sequence ID" value="TDQ01176.1"/>
    <property type="molecule type" value="Genomic_DNA"/>
</dbReference>
<evidence type="ECO:0000313" key="3">
    <source>
        <dbReference type="Proteomes" id="UP000295444"/>
    </source>
</evidence>
<feature type="region of interest" description="Disordered" evidence="1">
    <location>
        <begin position="218"/>
        <end position="252"/>
    </location>
</feature>
<organism evidence="2 3">
    <name type="scientific">Labedaea rhizosphaerae</name>
    <dbReference type="NCBI Taxonomy" id="598644"/>
    <lineage>
        <taxon>Bacteria</taxon>
        <taxon>Bacillati</taxon>
        <taxon>Actinomycetota</taxon>
        <taxon>Actinomycetes</taxon>
        <taxon>Pseudonocardiales</taxon>
        <taxon>Pseudonocardiaceae</taxon>
        <taxon>Labedaea</taxon>
    </lineage>
</organism>
<keyword evidence="3" id="KW-1185">Reference proteome</keyword>
<evidence type="ECO:0000313" key="2">
    <source>
        <dbReference type="EMBL" id="TDQ01176.1"/>
    </source>
</evidence>
<feature type="region of interest" description="Disordered" evidence="1">
    <location>
        <begin position="174"/>
        <end position="193"/>
    </location>
</feature>
<evidence type="ECO:0000256" key="1">
    <source>
        <dbReference type="SAM" id="MobiDB-lite"/>
    </source>
</evidence>
<sequence length="416" mass="43495">MIDLPPRRSLPPQVRDKMLVDLREKLDEKPRRSNTPYAVAAGVAALVAGGVVAVTTLQGGGDGTDTASGKVTGNTKGVEIAAQRCHDASKKVGGFPAKADWRVVAHIAAAGYTDLAVRVGDRPVFCEVTATSVTLSKFDARPAYVPGTKTGVLVETPGHVLGLVVDPSWHGMDAYEGGTTGNNRDSGGPDNLGYGSGDDMVVWMPEYPFAKRFVAPPKDKHPTALPAAPGDNTATVLDRPGHGPAPDRTSAAGKLVAACIERDAKAGHPLPDPDTWQTGPMLTGDTDAIVVIRGLQQVTTCSREGTPSIGLSGGALRVAALPKGNRPAVAIADRLLVRNNENRDILFGSVPLNAASMTAVTGEHRTVTAQVADGMFIADARATPENYDDFTPYAELVSVTVKDKDGKVLYQGKPGK</sequence>
<reference evidence="2 3" key="1">
    <citation type="submission" date="2019-03" db="EMBL/GenBank/DDBJ databases">
        <title>Genomic Encyclopedia of Type Strains, Phase IV (KMG-IV): sequencing the most valuable type-strain genomes for metagenomic binning, comparative biology and taxonomic classification.</title>
        <authorList>
            <person name="Goeker M."/>
        </authorList>
    </citation>
    <scope>NUCLEOTIDE SEQUENCE [LARGE SCALE GENOMIC DNA]</scope>
    <source>
        <strain evidence="2 3">DSM 45361</strain>
    </source>
</reference>
<accession>A0A4R6SIF9</accession>
<protein>
    <submittedName>
        <fullName evidence="2">Uncharacterized protein</fullName>
    </submittedName>
</protein>
<dbReference type="AlphaFoldDB" id="A0A4R6SIF9"/>
<dbReference type="OrthoDB" id="3557251at2"/>
<name>A0A4R6SIF9_LABRH</name>
<gene>
    <name evidence="2" type="ORF">EV186_1021043</name>
</gene>
<proteinExistence type="predicted"/>
<dbReference type="Proteomes" id="UP000295444">
    <property type="component" value="Unassembled WGS sequence"/>
</dbReference>
<dbReference type="RefSeq" id="WP_133849784.1">
    <property type="nucleotide sequence ID" value="NZ_SNXZ01000002.1"/>
</dbReference>
<comment type="caution">
    <text evidence="2">The sequence shown here is derived from an EMBL/GenBank/DDBJ whole genome shotgun (WGS) entry which is preliminary data.</text>
</comment>